<gene>
    <name evidence="4" type="ORF">g.58150</name>
</gene>
<protein>
    <recommendedName>
        <fullName evidence="5">Pentacotripeptide-repeat region of PRORP domain-containing protein</fullName>
    </recommendedName>
</protein>
<dbReference type="NCBIfam" id="TIGR00756">
    <property type="entry name" value="PPR"/>
    <property type="match status" value="1"/>
</dbReference>
<accession>A0A1D2A7G1</accession>
<dbReference type="PANTHER" id="PTHR47447">
    <property type="entry name" value="OS03G0856100 PROTEIN"/>
    <property type="match status" value="1"/>
</dbReference>
<keyword evidence="2" id="KW-0677">Repeat</keyword>
<dbReference type="Gene3D" id="1.25.40.10">
    <property type="entry name" value="Tetratricopeptide repeat domain"/>
    <property type="match status" value="1"/>
</dbReference>
<sequence>MARTEGTGLRRVLQSLQARILSPERTAWYSTSLADNIVPAEALPRLAERIKKNAAYGRSSMVAADLEVYLARGGEIKPAIVSALFNMYARLRSPEKGDALYARVQAHRQGPMTPANYASLLNVYAKAEHPPYGVPRRWAIRAAQVAQEALDAGVVPGLAFMHSLMECQAKAGLPEAALATYHQLLRKGLQPTPRTFNILLLAHRRSGRGHPDAGRLELLPGCVRRGRRHRPRLPRLDLHARRRYRPRPLHGASAGPGLLRPPLPGSRSTGRGPAAADFVARGRASLLQPRRCPLR</sequence>
<comment type="similarity">
    <text evidence="1">Belongs to the PPR family. P subfamily.</text>
</comment>
<proteinExistence type="inferred from homology"/>
<evidence type="ECO:0008006" key="5">
    <source>
        <dbReference type="Google" id="ProtNLM"/>
    </source>
</evidence>
<dbReference type="InterPro" id="IPR002885">
    <property type="entry name" value="PPR_rpt"/>
</dbReference>
<feature type="region of interest" description="Disordered" evidence="3">
    <location>
        <begin position="242"/>
        <end position="274"/>
    </location>
</feature>
<dbReference type="InterPro" id="IPR011990">
    <property type="entry name" value="TPR-like_helical_dom_sf"/>
</dbReference>
<dbReference type="EMBL" id="GDKF01003621">
    <property type="protein sequence ID" value="JAT75001.1"/>
    <property type="molecule type" value="Transcribed_RNA"/>
</dbReference>
<name>A0A1D2A7G1_AUXPR</name>
<dbReference type="AlphaFoldDB" id="A0A1D2A7G1"/>
<evidence type="ECO:0000256" key="1">
    <source>
        <dbReference type="ARBA" id="ARBA00007626"/>
    </source>
</evidence>
<reference evidence="4" key="1">
    <citation type="submission" date="2015-08" db="EMBL/GenBank/DDBJ databases">
        <authorList>
            <person name="Babu N.S."/>
            <person name="Beckwith C.J."/>
            <person name="Beseler K.G."/>
            <person name="Brison A."/>
            <person name="Carone J.V."/>
            <person name="Caskin T.P."/>
            <person name="Diamond M."/>
            <person name="Durham M.E."/>
            <person name="Foxe J.M."/>
            <person name="Go M."/>
            <person name="Henderson B.A."/>
            <person name="Jones I.B."/>
            <person name="McGettigan J.A."/>
            <person name="Micheletti S.J."/>
            <person name="Nasrallah M.E."/>
            <person name="Ortiz D."/>
            <person name="Piller C.R."/>
            <person name="Privatt S.R."/>
            <person name="Schneider S.L."/>
            <person name="Sharp S."/>
            <person name="Smith T.C."/>
            <person name="Stanton J.D."/>
            <person name="Ullery H.E."/>
            <person name="Wilson R.J."/>
            <person name="Serrano M.G."/>
            <person name="Buck G."/>
            <person name="Lee V."/>
            <person name="Wang Y."/>
            <person name="Carvalho R."/>
            <person name="Voegtly L."/>
            <person name="Shi R."/>
            <person name="Duckworth R."/>
            <person name="Johnson A."/>
            <person name="Loviza R."/>
            <person name="Walstead R."/>
            <person name="Shah Z."/>
            <person name="Kiflezghi M."/>
            <person name="Wade K."/>
            <person name="Ball S.L."/>
            <person name="Bradley K.W."/>
            <person name="Asai D.J."/>
            <person name="Bowman C.A."/>
            <person name="Russell D.A."/>
            <person name="Pope W.H."/>
            <person name="Jacobs-Sera D."/>
            <person name="Hendrix R.W."/>
            <person name="Hatfull G.F."/>
        </authorList>
    </citation>
    <scope>NUCLEOTIDE SEQUENCE</scope>
</reference>
<dbReference type="PANTHER" id="PTHR47447:SF17">
    <property type="entry name" value="OS12G0638900 PROTEIN"/>
    <property type="match status" value="1"/>
</dbReference>
<organism evidence="4">
    <name type="scientific">Auxenochlorella protothecoides</name>
    <name type="common">Green microalga</name>
    <name type="synonym">Chlorella protothecoides</name>
    <dbReference type="NCBI Taxonomy" id="3075"/>
    <lineage>
        <taxon>Eukaryota</taxon>
        <taxon>Viridiplantae</taxon>
        <taxon>Chlorophyta</taxon>
        <taxon>core chlorophytes</taxon>
        <taxon>Trebouxiophyceae</taxon>
        <taxon>Chlorellales</taxon>
        <taxon>Chlorellaceae</taxon>
        <taxon>Auxenochlorella</taxon>
    </lineage>
</organism>
<evidence type="ECO:0000256" key="2">
    <source>
        <dbReference type="ARBA" id="ARBA00022737"/>
    </source>
</evidence>
<evidence type="ECO:0000256" key="3">
    <source>
        <dbReference type="SAM" id="MobiDB-lite"/>
    </source>
</evidence>
<evidence type="ECO:0000313" key="4">
    <source>
        <dbReference type="EMBL" id="JAT75001.1"/>
    </source>
</evidence>